<sequence>MDSWLFMNEDTELYILVIYGTRVRKIRKILAVECTLLISLKHLQRARIVDVVNTVNGLPDLMGFTSEEMLKTHMNQFGLDLLPVLAQIHGSSVNGKCLSVIGKLIALQK</sequence>
<dbReference type="OrthoDB" id="1673002at2759"/>
<keyword evidence="2" id="KW-1185">Reference proteome</keyword>
<evidence type="ECO:0000313" key="2">
    <source>
        <dbReference type="Proteomes" id="UP000886595"/>
    </source>
</evidence>
<comment type="caution">
    <text evidence="1">The sequence shown here is derived from an EMBL/GenBank/DDBJ whole genome shotgun (WGS) entry which is preliminary data.</text>
</comment>
<reference evidence="1 2" key="1">
    <citation type="submission" date="2020-02" db="EMBL/GenBank/DDBJ databases">
        <authorList>
            <person name="Ma Q."/>
            <person name="Huang Y."/>
            <person name="Song X."/>
            <person name="Pei D."/>
        </authorList>
    </citation>
    <scope>NUCLEOTIDE SEQUENCE [LARGE SCALE GENOMIC DNA]</scope>
    <source>
        <strain evidence="1">Sxm20200214</strain>
        <tissue evidence="1">Leaf</tissue>
    </source>
</reference>
<gene>
    <name evidence="1" type="ORF">Bca52824_053339</name>
</gene>
<dbReference type="EMBL" id="JAAMPC010000011">
    <property type="protein sequence ID" value="KAG2282119.1"/>
    <property type="molecule type" value="Genomic_DNA"/>
</dbReference>
<accession>A0A8X7UKT9</accession>
<name>A0A8X7UKT9_BRACI</name>
<dbReference type="AlphaFoldDB" id="A0A8X7UKT9"/>
<organism evidence="1 2">
    <name type="scientific">Brassica carinata</name>
    <name type="common">Ethiopian mustard</name>
    <name type="synonym">Abyssinian cabbage</name>
    <dbReference type="NCBI Taxonomy" id="52824"/>
    <lineage>
        <taxon>Eukaryota</taxon>
        <taxon>Viridiplantae</taxon>
        <taxon>Streptophyta</taxon>
        <taxon>Embryophyta</taxon>
        <taxon>Tracheophyta</taxon>
        <taxon>Spermatophyta</taxon>
        <taxon>Magnoliopsida</taxon>
        <taxon>eudicotyledons</taxon>
        <taxon>Gunneridae</taxon>
        <taxon>Pentapetalae</taxon>
        <taxon>rosids</taxon>
        <taxon>malvids</taxon>
        <taxon>Brassicales</taxon>
        <taxon>Brassicaceae</taxon>
        <taxon>Brassiceae</taxon>
        <taxon>Brassica</taxon>
    </lineage>
</organism>
<dbReference type="Proteomes" id="UP000886595">
    <property type="component" value="Unassembled WGS sequence"/>
</dbReference>
<evidence type="ECO:0000313" key="1">
    <source>
        <dbReference type="EMBL" id="KAG2282119.1"/>
    </source>
</evidence>
<proteinExistence type="predicted"/>
<protein>
    <submittedName>
        <fullName evidence="1">Uncharacterized protein</fullName>
    </submittedName>
</protein>